<sequence length="1382" mass="154319">MSIEDYLKGKNCLASPNYDPDDQHSSWREDLPQFKKDREHLTLVNTRRNRTYNTKLNRFDPEYWVVDYNALMVATIIPYGSKSFKVPCQWRTNKDFLGVRWMTEDTFDHHLYRYETDPNYLGLILAFRHNPDEPDKFTVTIQTPEKAYTYRLAPYGFNNKTRRWECLDTKYGTKRTYQADIFVATDEDIPESEMTEVYGTKDYIFILDFADLRTGVAFNGVTINPRNITMISFDCTEAHHGLGKDAYIAAMYNNDDGATFQMEIGGIHTNAALAAGDKLQCIWRYLDVNGNAQAAENEFEVVSYEGFGTSNFSVKCKGMLPGKFIGCDAFYGKYLQTDGPIKQVDSVKWFTNLTVSGSGRKQLGQRKYPQVVMGMGMTSGFDDGYNLTPERQVKMAYGLGYRDWWTTYIGMSHYWKGLTAFQDKETGELITEQTVLDYPILFAGESQVAIHFMSGAYPDRGYDVFQKYMTETWGINYAGVRPINGTTGSTAVDRACAVNPDSEVFDPTQSSGAGGLWWWDLEVDKPGPALLYCVEQVGKLKPKAIIWGQGDQDATALAYPGDRDPAPSLTRTKQATKKVFEYLRSLYGQIPIFIQELSYAWGITNTDEPNVPIRTGLPSFLAARRNTWGDIEFRWKSYGLDPALAQYRIEIYNPSNLNQILHSFVVSGTQEANGYVYADFTVEDWIPVMMEAVGSPNPWEFMKWRVVCLYQEREIPSAPWSDNIPLDNAGLVKKTILVGINQFGGGHFTDMSDPTATTANGAIGRKDKVSASTLRLTFAEKAGLRPIQVMPINVAADSAGMTVGTHKWWNTSSNSPGDALLAIDDMVKGLGVKPDYFIEANPWETMYMKDVNSSTWPALMTAFESSNKAMLAWMRTNWGNPNLEIWFQGATTVWFGVAPPNDLNSEATVTVRDKQIQMATANIGFKLGSFVPGSNLYTAYRNVESSWIYYTVEAFHATAIELGEALALNINRATNPPDWSYLRPPANLQGRKLATRDIKMTWDNRAGITHWKYANRHVTTGAEISSGILTSPEYVFTLNDQQNAYNGDTLNMSFSVSEYAADSGAVGASSSFVGVVQNGSYMQTPTQLKAAKQLNGDIIFTWVGRPSWQHFWVVNTSVNDSKTVIFSKEWSSESLTWTVAEQNEFYGLEEGGATHVIFMVSEYDPSNGLVSIGAQVTGQAEQPSNPMNPVAGLYAVFTGDPGNSNIKIMWNKPSVGGRDVRIRNMHVTSNATISDQFVSDNNLAFTREEQVAAYGFTASSVSVRAQEHDIESGALGLTTEYVAVPETAGTVGQGFAKKDSVGNCTMSWEVGDAVQWQVEIINAENSTVVKTEIVVAPTITWTAEEITAEYGYLTDHMVWRVRPYRADGASNIAKQFDMTATL</sequence>
<dbReference type="InterPro" id="IPR057102">
    <property type="entry name" value="NCTSP_N"/>
</dbReference>
<evidence type="ECO:0000259" key="2">
    <source>
        <dbReference type="Pfam" id="PF23845"/>
    </source>
</evidence>
<proteinExistence type="predicted"/>
<feature type="domain" description="Non-contractile tail sheath N-terminal" evidence="1">
    <location>
        <begin position="57"/>
        <end position="130"/>
    </location>
</feature>
<dbReference type="Proteomes" id="UP000241665">
    <property type="component" value="Segment"/>
</dbReference>
<protein>
    <submittedName>
        <fullName evidence="3">Uncharacterized protein</fullName>
    </submittedName>
</protein>
<feature type="domain" description="Non-contractile tail sheath TIM barrel" evidence="2">
    <location>
        <begin position="374"/>
        <end position="416"/>
    </location>
</feature>
<dbReference type="InterPro" id="IPR057122">
    <property type="entry name" value="TIM-barrel_NCTSP"/>
</dbReference>
<evidence type="ECO:0000313" key="4">
    <source>
        <dbReference type="Proteomes" id="UP000241665"/>
    </source>
</evidence>
<name>A0A2K9VA37_9CAUD</name>
<evidence type="ECO:0000313" key="3">
    <source>
        <dbReference type="EMBL" id="AUV59069.1"/>
    </source>
</evidence>
<organism evidence="3 4">
    <name type="scientific">Escherichia phage PMBT57</name>
    <dbReference type="NCBI Taxonomy" id="2079259"/>
    <lineage>
        <taxon>Viruses</taxon>
        <taxon>Duplodnaviria</taxon>
        <taxon>Heunggongvirae</taxon>
        <taxon>Uroviricota</taxon>
        <taxon>Caudoviricetes</taxon>
        <taxon>Schitoviridae</taxon>
        <taxon>Enquatrovirinae</taxon>
        <taxon>Enquatrovirus</taxon>
        <taxon>Enquatrovirus N4</taxon>
    </lineage>
</organism>
<dbReference type="Pfam" id="PF23844">
    <property type="entry name" value="NCTSP_N"/>
    <property type="match status" value="1"/>
</dbReference>
<dbReference type="EMBL" id="MG770228">
    <property type="protein sequence ID" value="AUV59069.1"/>
    <property type="molecule type" value="Genomic_DNA"/>
</dbReference>
<dbReference type="Pfam" id="PF23845">
    <property type="entry name" value="TIM-barrel_NCTSP"/>
    <property type="match status" value="1"/>
</dbReference>
<evidence type="ECO:0000259" key="1">
    <source>
        <dbReference type="Pfam" id="PF23844"/>
    </source>
</evidence>
<accession>A0A2K9VA37</accession>
<reference evidence="3 4" key="1">
    <citation type="submission" date="2018-01" db="EMBL/GenBank/DDBJ databases">
        <title>Characterization of the virulent Escherichia coli phage PMBT57 of the N4-like group with a broad host range.</title>
        <authorList>
            <person name="Koberg S."/>
            <person name="Brinks E."/>
        </authorList>
    </citation>
    <scope>NUCLEOTIDE SEQUENCE [LARGE SCALE GENOMIC DNA]</scope>
</reference>